<evidence type="ECO:0000313" key="14">
    <source>
        <dbReference type="Proteomes" id="UP001321492"/>
    </source>
</evidence>
<gene>
    <name evidence="13" type="primary">tkt</name>
    <name evidence="13" type="ORF">QNA08_08425</name>
</gene>
<accession>A0ABT7AFW5</accession>
<evidence type="ECO:0000313" key="13">
    <source>
        <dbReference type="EMBL" id="MDJ1158255.1"/>
    </source>
</evidence>
<dbReference type="InterPro" id="IPR009014">
    <property type="entry name" value="Transketo_C/PFOR_II"/>
</dbReference>
<name>A0ABT7AFW5_9HYPH</name>
<comment type="subunit">
    <text evidence="2 11">Homodimer.</text>
</comment>
<comment type="cofactor">
    <cofactor evidence="11">
        <name>Mg(2+)</name>
        <dbReference type="ChEBI" id="CHEBI:18420"/>
    </cofactor>
    <cofactor evidence="11">
        <name>Ca(2+)</name>
        <dbReference type="ChEBI" id="CHEBI:29108"/>
    </cofactor>
    <cofactor evidence="11">
        <name>Mn(2+)</name>
        <dbReference type="ChEBI" id="CHEBI:29035"/>
    </cofactor>
    <cofactor evidence="11">
        <name>Co(2+)</name>
        <dbReference type="ChEBI" id="CHEBI:48828"/>
    </cofactor>
    <text evidence="11">Binds 1 Mg(2+) ion per subunit. Can also utilize other divalent metal cations, such as Ca(2+), Mn(2+) and Co(2+).</text>
</comment>
<feature type="domain" description="Transketolase-like pyrimidine-binding" evidence="12">
    <location>
        <begin position="351"/>
        <end position="522"/>
    </location>
</feature>
<evidence type="ECO:0000256" key="2">
    <source>
        <dbReference type="ARBA" id="ARBA00011738"/>
    </source>
</evidence>
<dbReference type="InterPro" id="IPR049557">
    <property type="entry name" value="Transketolase_CS"/>
</dbReference>
<evidence type="ECO:0000256" key="4">
    <source>
        <dbReference type="ARBA" id="ARBA00022679"/>
    </source>
</evidence>
<comment type="cofactor">
    <cofactor evidence="11">
        <name>thiamine diphosphate</name>
        <dbReference type="ChEBI" id="CHEBI:58937"/>
    </cofactor>
    <text evidence="11">Binds 1 thiamine pyrophosphate per subunit.</text>
</comment>
<dbReference type="InterPro" id="IPR005474">
    <property type="entry name" value="Transketolase_N"/>
</dbReference>
<evidence type="ECO:0000256" key="3">
    <source>
        <dbReference type="ARBA" id="ARBA00013152"/>
    </source>
</evidence>
<dbReference type="RefSeq" id="WP_283740372.1">
    <property type="nucleotide sequence ID" value="NZ_JASJEV010000004.1"/>
</dbReference>
<dbReference type="Pfam" id="PF00456">
    <property type="entry name" value="Transketolase_N"/>
    <property type="match status" value="1"/>
</dbReference>
<evidence type="ECO:0000256" key="5">
    <source>
        <dbReference type="ARBA" id="ARBA00022723"/>
    </source>
</evidence>
<evidence type="ECO:0000256" key="7">
    <source>
        <dbReference type="ARBA" id="ARBA00022842"/>
    </source>
</evidence>
<keyword evidence="14" id="KW-1185">Reference proteome</keyword>
<dbReference type="SUPFAM" id="SSF52922">
    <property type="entry name" value="TK C-terminal domain-like"/>
    <property type="match status" value="1"/>
</dbReference>
<proteinExistence type="inferred from homology"/>
<keyword evidence="8 11" id="KW-0786">Thiamine pyrophosphate</keyword>
<dbReference type="InterPro" id="IPR033247">
    <property type="entry name" value="Transketolase_fam"/>
</dbReference>
<sequence length="661" mass="70340">MPPVEHDRLANALRALAMDAVEEAKSGHPGLPMGAADIATVLFSRFLKFDAAEPRWPDRDRFVLSAGHGSMLIYALLHLTGNAEMTLDELKRFRQLGSKTPGHPENFVTAGIETTTGPLGQGIANAVGMALAERMLNAEFGDDLVDHYTYVLASDGDLMEGVSQEAIALAGHLKLGRLIVLFDDNGISIDGPLSLADSVDQLKRFEAAGWRAVRVDGHDPEAIAGAIAEARKADRPTLIACRTTIGFGAPKKAGTSKAHGEPLGAEELAGAKAALGWPHGPFEVPEDIRAAWAAIGKRNRGLREAWERRLAAAPADRAAEFARRHAGLRPAGLGEAMARLKERLAAEAPTVATRKASEMALEVITEAVPELVLGSADLTPSNNTRTKNLKAIAPGDFTGRYIHYGIREHGMAAAMNGLSLHGGYVPAGGTFLVFTDYARPSMRLAALMGAQAIYVMTHDSIGLGEDGPTHQPVEHLAALRAIPNMRVFRPADAVETAECWQLALERKDGPTVLALTRQNLPTVRREAGARNRCAVGAYELSPANSEAMASIFASGSEVEIALAAQALLKERGVPARVVSVPSLELFLEQPDDLRSAVIGKAPIKVAVEAAVRFGWDAVIGEEGLFVGMTGFGASAPYKDLYTYFGITAEAVADKVLARHNA</sequence>
<comment type="catalytic activity">
    <reaction evidence="9 11">
        <text>D-sedoheptulose 7-phosphate + D-glyceraldehyde 3-phosphate = aldehydo-D-ribose 5-phosphate + D-xylulose 5-phosphate</text>
        <dbReference type="Rhea" id="RHEA:10508"/>
        <dbReference type="ChEBI" id="CHEBI:57483"/>
        <dbReference type="ChEBI" id="CHEBI:57737"/>
        <dbReference type="ChEBI" id="CHEBI:58273"/>
        <dbReference type="ChEBI" id="CHEBI:59776"/>
        <dbReference type="EC" id="2.2.1.1"/>
    </reaction>
</comment>
<dbReference type="SMART" id="SM00861">
    <property type="entry name" value="Transket_pyr"/>
    <property type="match status" value="1"/>
</dbReference>
<comment type="function">
    <text evidence="11">Catalyzes the transfer of a two-carbon ketol group from a ketose donor to an aldose acceptor, via a covalent intermediate with the cofactor thiamine pyrophosphate.</text>
</comment>
<comment type="caution">
    <text evidence="13">The sequence shown here is derived from an EMBL/GenBank/DDBJ whole genome shotgun (WGS) entry which is preliminary data.</text>
</comment>
<dbReference type="CDD" id="cd02012">
    <property type="entry name" value="TPP_TK"/>
    <property type="match status" value="1"/>
</dbReference>
<dbReference type="InterPro" id="IPR005478">
    <property type="entry name" value="Transketolase_bac-like"/>
</dbReference>
<dbReference type="PROSITE" id="PS00802">
    <property type="entry name" value="TRANSKETOLASE_2"/>
    <property type="match status" value="1"/>
</dbReference>
<dbReference type="NCBIfam" id="TIGR00232">
    <property type="entry name" value="tktlase_bact"/>
    <property type="match status" value="1"/>
</dbReference>
<dbReference type="Gene3D" id="3.40.50.970">
    <property type="match status" value="2"/>
</dbReference>
<dbReference type="PANTHER" id="PTHR43522">
    <property type="entry name" value="TRANSKETOLASE"/>
    <property type="match status" value="1"/>
</dbReference>
<reference evidence="13 14" key="1">
    <citation type="submission" date="2023-05" db="EMBL/GenBank/DDBJ databases">
        <title>Chelatococcus sp. nov., a moderately thermophilic bacterium isolated from hot spring microbial mat.</title>
        <authorList>
            <person name="Hu C.-J."/>
            <person name="Li W.-J."/>
        </authorList>
    </citation>
    <scope>NUCLEOTIDE SEQUENCE [LARGE SCALE GENOMIC DNA]</scope>
    <source>
        <strain evidence="13 14">SYSU G07232</strain>
    </source>
</reference>
<keyword evidence="5 11" id="KW-0479">Metal-binding</keyword>
<evidence type="ECO:0000256" key="6">
    <source>
        <dbReference type="ARBA" id="ARBA00022837"/>
    </source>
</evidence>
<dbReference type="InterPro" id="IPR055152">
    <property type="entry name" value="Transketolase-like_C_2"/>
</dbReference>
<protein>
    <recommendedName>
        <fullName evidence="3 10">Transketolase</fullName>
        <ecNumber evidence="3 10">2.2.1.1</ecNumber>
    </recommendedName>
</protein>
<evidence type="ECO:0000256" key="1">
    <source>
        <dbReference type="ARBA" id="ARBA00007131"/>
    </source>
</evidence>
<dbReference type="GO" id="GO:0004802">
    <property type="term" value="F:transketolase activity"/>
    <property type="evidence" value="ECO:0007669"/>
    <property type="project" value="UniProtKB-EC"/>
</dbReference>
<dbReference type="InterPro" id="IPR029061">
    <property type="entry name" value="THDP-binding"/>
</dbReference>
<dbReference type="Proteomes" id="UP001321492">
    <property type="component" value="Unassembled WGS sequence"/>
</dbReference>
<dbReference type="EMBL" id="JASJEV010000004">
    <property type="protein sequence ID" value="MDJ1158255.1"/>
    <property type="molecule type" value="Genomic_DNA"/>
</dbReference>
<evidence type="ECO:0000259" key="12">
    <source>
        <dbReference type="SMART" id="SM00861"/>
    </source>
</evidence>
<dbReference type="InterPro" id="IPR005475">
    <property type="entry name" value="Transketolase-like_Pyr-bd"/>
</dbReference>
<evidence type="ECO:0000256" key="10">
    <source>
        <dbReference type="NCBIfam" id="TIGR00232"/>
    </source>
</evidence>
<dbReference type="PANTHER" id="PTHR43522:SF2">
    <property type="entry name" value="TRANSKETOLASE 1-RELATED"/>
    <property type="match status" value="1"/>
</dbReference>
<organism evidence="13 14">
    <name type="scientific">Chelatococcus albus</name>
    <dbReference type="NCBI Taxonomy" id="3047466"/>
    <lineage>
        <taxon>Bacteria</taxon>
        <taxon>Pseudomonadati</taxon>
        <taxon>Pseudomonadota</taxon>
        <taxon>Alphaproteobacteria</taxon>
        <taxon>Hyphomicrobiales</taxon>
        <taxon>Chelatococcaceae</taxon>
        <taxon>Chelatococcus</taxon>
    </lineage>
</organism>
<dbReference type="PROSITE" id="PS00801">
    <property type="entry name" value="TRANSKETOLASE_1"/>
    <property type="match status" value="1"/>
</dbReference>
<keyword evidence="4 11" id="KW-0808">Transferase</keyword>
<keyword evidence="7 11" id="KW-0460">Magnesium</keyword>
<dbReference type="SUPFAM" id="SSF52518">
    <property type="entry name" value="Thiamin diphosphate-binding fold (THDP-binding)"/>
    <property type="match status" value="2"/>
</dbReference>
<evidence type="ECO:0000256" key="9">
    <source>
        <dbReference type="ARBA" id="ARBA00049473"/>
    </source>
</evidence>
<evidence type="ECO:0000256" key="11">
    <source>
        <dbReference type="RuleBase" id="RU004996"/>
    </source>
</evidence>
<dbReference type="InterPro" id="IPR020826">
    <property type="entry name" value="Transketolase_BS"/>
</dbReference>
<dbReference type="Pfam" id="PF02779">
    <property type="entry name" value="Transket_pyr"/>
    <property type="match status" value="1"/>
</dbReference>
<dbReference type="CDD" id="cd07033">
    <property type="entry name" value="TPP_PYR_DXS_TK_like"/>
    <property type="match status" value="1"/>
</dbReference>
<evidence type="ECO:0000256" key="8">
    <source>
        <dbReference type="ARBA" id="ARBA00023052"/>
    </source>
</evidence>
<comment type="similarity">
    <text evidence="1 11">Belongs to the transketolase family.</text>
</comment>
<keyword evidence="6 11" id="KW-0106">Calcium</keyword>
<dbReference type="EC" id="2.2.1.1" evidence="3 10"/>
<dbReference type="Pfam" id="PF22613">
    <property type="entry name" value="Transketolase_C_1"/>
    <property type="match status" value="1"/>
</dbReference>
<dbReference type="Gene3D" id="3.40.50.920">
    <property type="match status" value="1"/>
</dbReference>